<dbReference type="Gene3D" id="2.30.42.10">
    <property type="match status" value="1"/>
</dbReference>
<dbReference type="RefSeq" id="WP_207680110.1">
    <property type="nucleotide sequence ID" value="NZ_CP061800.1"/>
</dbReference>
<reference evidence="2" key="1">
    <citation type="journal article" date="2021" name="Microb. Physiol.">
        <title>Proteogenomic Insights into the Physiology of Marine, Sulfate-Reducing, Filamentous Desulfonema limicola and Desulfonema magnum.</title>
        <authorList>
            <person name="Schnaars V."/>
            <person name="Wohlbrand L."/>
            <person name="Scheve S."/>
            <person name="Hinrichs C."/>
            <person name="Reinhardt R."/>
            <person name="Rabus R."/>
        </authorList>
    </citation>
    <scope>NUCLEOTIDE SEQUENCE</scope>
    <source>
        <strain evidence="2">4be13</strain>
    </source>
</reference>
<keyword evidence="3" id="KW-1185">Reference proteome</keyword>
<dbReference type="Gene3D" id="2.180.10.10">
    <property type="entry name" value="RHS repeat-associated core"/>
    <property type="match status" value="1"/>
</dbReference>
<dbReference type="Proteomes" id="UP000663722">
    <property type="component" value="Chromosome"/>
</dbReference>
<dbReference type="AlphaFoldDB" id="A0A975BWJ2"/>
<dbReference type="Gene3D" id="3.40.50.300">
    <property type="entry name" value="P-loop containing nucleotide triphosphate hydrolases"/>
    <property type="match status" value="1"/>
</dbReference>
<evidence type="ECO:0000313" key="2">
    <source>
        <dbReference type="EMBL" id="QTA92963.1"/>
    </source>
</evidence>
<gene>
    <name evidence="2" type="ORF">dnm_090560</name>
</gene>
<evidence type="ECO:0000313" key="3">
    <source>
        <dbReference type="Proteomes" id="UP000663722"/>
    </source>
</evidence>
<sequence length="1063" mass="121794">MNISVFMSPAAISERMPRQADTDLYDALKNGEFCYVLTSRQMGKSSLMVRAAHRLREEGAAVVMLELSSIGNNLSVEQWYDGLMVNFGRELNLNDQLEAFWDKHRHLGPLQRLMEAIHRVILPHCQGPVVIFLDEIDVVQSLPFSTDEFFAGIRQCYNARTQDSELKRLTFCLVGVATPTDLIQDVCLTPFNIGTRIDLNDFTAEESAPLATGLGRDEKEADALLKRILYWTNGHPYLTQKLCKVIARDESVSKPASVDRICEDIFFSTRSRESDTNLQFVRDRLLRGEGDPAAILDLYRYVRAQKKVRDDDTNPIISILRLSGLTKVFENFLWVRNRIYFRAFDKDWIKANMPDAEKHRQKAAYRRGMIRTAAIAVMVIALLFGGMGWYLDGYVWEHVEYYNTYAKRYGIMEGVGKLTDEQVRHRAVSFKFIRKGRYNPVWKVQAVDSKCELTPRHGVGTYLHTPTPLEMSFKPFRECQWEFVLDSEGKIVYEKAYNKYAKLVWGLVYSPPVEGQPTRAHFVGQDGFPQPQIKSAAEFVKFEYSDQGDEIARYYVDRKNNPQPGPGRAFGRLQKFDDQGLAIEETTLNKDNMPMNDEAGYATVKYTYDKLGNALEANVFDNAGKPILSKDSFHQLTAKYDDRGNQLEVTYFDTEGKPMLHKEGFHKRAVKYDDRGNQTEDAYFDTDDKPRLNNNSFHKSTMKYDDRGNPLEVTYFDTEGRPMLHKEGFHQVTAKYDDRGNMIEVAHFDTEGKPTLHKNGFHKSTAKYDDRGNRTETTKYDKFGNQFEKRCFSETGNIILSETAFFDEQGKPMLHKEGFHKKTDKYDDRGNVTEITEYDEFGNQVMKHSFSETGNTISSEKAFFDEQGKPMLHEKGFFHKVTAKYDDRNQIVELACFDAQSKPMLNKGGYHKYTVKYDDRGNQIEWACFDTEGEPTLNKDGFHKAIKKYDDRGKQIRNTWFDTDGQQIKTEIVVVSVTPDSQSERLGIKAGDIFTHYDGKPVSDFSQFIATRDAEPQDGPPRELKVLRNGKELTFMLSPGKIGVQLRNQGIPASTPSAGRPAP</sequence>
<dbReference type="Pfam" id="PF14516">
    <property type="entry name" value="AAA_35"/>
    <property type="match status" value="1"/>
</dbReference>
<keyword evidence="1" id="KW-0472">Membrane</keyword>
<dbReference type="InterPro" id="IPR027417">
    <property type="entry name" value="P-loop_NTPase"/>
</dbReference>
<accession>A0A975BWJ2</accession>
<dbReference type="SUPFAM" id="SSF52540">
    <property type="entry name" value="P-loop containing nucleoside triphosphate hydrolases"/>
    <property type="match status" value="1"/>
</dbReference>
<keyword evidence="1" id="KW-1133">Transmembrane helix</keyword>
<dbReference type="KEGG" id="dmm:dnm_090560"/>
<feature type="transmembrane region" description="Helical" evidence="1">
    <location>
        <begin position="368"/>
        <end position="391"/>
    </location>
</feature>
<keyword evidence="1" id="KW-0812">Transmembrane</keyword>
<proteinExistence type="predicted"/>
<dbReference type="EMBL" id="CP061800">
    <property type="protein sequence ID" value="QTA92963.1"/>
    <property type="molecule type" value="Genomic_DNA"/>
</dbReference>
<dbReference type="InterPro" id="IPR036034">
    <property type="entry name" value="PDZ_sf"/>
</dbReference>
<organism evidence="2 3">
    <name type="scientific">Desulfonema magnum</name>
    <dbReference type="NCBI Taxonomy" id="45655"/>
    <lineage>
        <taxon>Bacteria</taxon>
        <taxon>Pseudomonadati</taxon>
        <taxon>Thermodesulfobacteriota</taxon>
        <taxon>Desulfobacteria</taxon>
        <taxon>Desulfobacterales</taxon>
        <taxon>Desulfococcaceae</taxon>
        <taxon>Desulfonema</taxon>
    </lineage>
</organism>
<dbReference type="SUPFAM" id="SSF50156">
    <property type="entry name" value="PDZ domain-like"/>
    <property type="match status" value="1"/>
</dbReference>
<protein>
    <submittedName>
        <fullName evidence="2">PDZ domain-containing protein</fullName>
    </submittedName>
</protein>
<name>A0A975BWJ2_9BACT</name>
<evidence type="ECO:0000256" key="1">
    <source>
        <dbReference type="SAM" id="Phobius"/>
    </source>
</evidence>